<evidence type="ECO:0000313" key="3">
    <source>
        <dbReference type="Proteomes" id="UP000297527"/>
    </source>
</evidence>
<dbReference type="OrthoDB" id="3532265at2759"/>
<feature type="chain" id="PRO_5021416231" evidence="1">
    <location>
        <begin position="20"/>
        <end position="161"/>
    </location>
</feature>
<name>A0A4Z1IQG1_9HELO</name>
<dbReference type="AlphaFoldDB" id="A0A4Z1IQG1"/>
<keyword evidence="3" id="KW-1185">Reference proteome</keyword>
<organism evidence="2 3">
    <name type="scientific">Botryotinia convoluta</name>
    <dbReference type="NCBI Taxonomy" id="54673"/>
    <lineage>
        <taxon>Eukaryota</taxon>
        <taxon>Fungi</taxon>
        <taxon>Dikarya</taxon>
        <taxon>Ascomycota</taxon>
        <taxon>Pezizomycotina</taxon>
        <taxon>Leotiomycetes</taxon>
        <taxon>Helotiales</taxon>
        <taxon>Sclerotiniaceae</taxon>
        <taxon>Botryotinia</taxon>
    </lineage>
</organism>
<proteinExistence type="predicted"/>
<gene>
    <name evidence="2" type="ORF">BCON_0012g00750</name>
</gene>
<keyword evidence="1" id="KW-0732">Signal</keyword>
<comment type="caution">
    <text evidence="2">The sequence shown here is derived from an EMBL/GenBank/DDBJ whole genome shotgun (WGS) entry which is preliminary data.</text>
</comment>
<accession>A0A4Z1IQG1</accession>
<protein>
    <submittedName>
        <fullName evidence="2">Uncharacterized protein</fullName>
    </submittedName>
</protein>
<feature type="signal peptide" evidence="1">
    <location>
        <begin position="1"/>
        <end position="19"/>
    </location>
</feature>
<dbReference type="EMBL" id="PQXN01000012">
    <property type="protein sequence ID" value="TGO63585.1"/>
    <property type="molecule type" value="Genomic_DNA"/>
</dbReference>
<dbReference type="Proteomes" id="UP000297527">
    <property type="component" value="Unassembled WGS sequence"/>
</dbReference>
<evidence type="ECO:0000313" key="2">
    <source>
        <dbReference type="EMBL" id="TGO63585.1"/>
    </source>
</evidence>
<evidence type="ECO:0000256" key="1">
    <source>
        <dbReference type="SAM" id="SignalP"/>
    </source>
</evidence>
<sequence>MHLQKFLVVISSLTVVGLSAPVASQERNFEIAECDEPNAIILARHGSETDAHYILTITEKDAVKVRALGPRNIDSPNKIFVATIITNQNKRADKTIERALSRKNIDEPPEIIIPTLVTHQNKRGDETVVWVPPPPTSKIPLAREDATVVWVQPPPTPKIPM</sequence>
<reference evidence="2 3" key="1">
    <citation type="submission" date="2017-12" db="EMBL/GenBank/DDBJ databases">
        <title>Comparative genomics of Botrytis spp.</title>
        <authorList>
            <person name="Valero-Jimenez C.A."/>
            <person name="Tapia P."/>
            <person name="Veloso J."/>
            <person name="Silva-Moreno E."/>
            <person name="Staats M."/>
            <person name="Valdes J.H."/>
            <person name="Van Kan J.A.L."/>
        </authorList>
    </citation>
    <scope>NUCLEOTIDE SEQUENCE [LARGE SCALE GENOMIC DNA]</scope>
    <source>
        <strain evidence="2 3">MUCL11595</strain>
    </source>
</reference>